<reference evidence="1" key="2">
    <citation type="journal article" date="2015" name="Fish Shellfish Immunol.">
        <title>Early steps in the European eel (Anguilla anguilla)-Vibrio vulnificus interaction in the gills: Role of the RtxA13 toxin.</title>
        <authorList>
            <person name="Callol A."/>
            <person name="Pajuelo D."/>
            <person name="Ebbesson L."/>
            <person name="Teles M."/>
            <person name="MacKenzie S."/>
            <person name="Amaro C."/>
        </authorList>
    </citation>
    <scope>NUCLEOTIDE SEQUENCE</scope>
</reference>
<reference evidence="1" key="1">
    <citation type="submission" date="2014-11" db="EMBL/GenBank/DDBJ databases">
        <authorList>
            <person name="Amaro Gonzalez C."/>
        </authorList>
    </citation>
    <scope>NUCLEOTIDE SEQUENCE</scope>
</reference>
<sequence length="68" mass="7684">MELESRVRCNNQAVSQDGVPILYVRTMKCKGASKEAFGSSEVGFFGRRAAEEEELVRCVHELQLSGYW</sequence>
<organism evidence="1">
    <name type="scientific">Anguilla anguilla</name>
    <name type="common">European freshwater eel</name>
    <name type="synonym">Muraena anguilla</name>
    <dbReference type="NCBI Taxonomy" id="7936"/>
    <lineage>
        <taxon>Eukaryota</taxon>
        <taxon>Metazoa</taxon>
        <taxon>Chordata</taxon>
        <taxon>Craniata</taxon>
        <taxon>Vertebrata</taxon>
        <taxon>Euteleostomi</taxon>
        <taxon>Actinopterygii</taxon>
        <taxon>Neopterygii</taxon>
        <taxon>Teleostei</taxon>
        <taxon>Anguilliformes</taxon>
        <taxon>Anguillidae</taxon>
        <taxon>Anguilla</taxon>
    </lineage>
</organism>
<dbReference type="EMBL" id="GBXM01007906">
    <property type="protein sequence ID" value="JAI00672.1"/>
    <property type="molecule type" value="Transcribed_RNA"/>
</dbReference>
<name>A0A0E9XDY9_ANGAN</name>
<evidence type="ECO:0000313" key="1">
    <source>
        <dbReference type="EMBL" id="JAI00672.1"/>
    </source>
</evidence>
<proteinExistence type="predicted"/>
<protein>
    <submittedName>
        <fullName evidence="1">Uncharacterized protein</fullName>
    </submittedName>
</protein>
<dbReference type="AlphaFoldDB" id="A0A0E9XDY9"/>
<accession>A0A0E9XDY9</accession>